<organism evidence="5 6">
    <name type="scientific">Cyberlindnera jadinii (strain ATCC 18201 / CBS 1600 / BCRC 20928 / JCM 3617 / NBRC 0987 / NRRL Y-1542)</name>
    <name type="common">Torula yeast</name>
    <name type="synonym">Candida utilis</name>
    <dbReference type="NCBI Taxonomy" id="983966"/>
    <lineage>
        <taxon>Eukaryota</taxon>
        <taxon>Fungi</taxon>
        <taxon>Dikarya</taxon>
        <taxon>Ascomycota</taxon>
        <taxon>Saccharomycotina</taxon>
        <taxon>Saccharomycetes</taxon>
        <taxon>Phaffomycetales</taxon>
        <taxon>Phaffomycetaceae</taxon>
        <taxon>Cyberlindnera</taxon>
    </lineage>
</organism>
<feature type="domain" description="Major facilitator superfamily (MFS) profile" evidence="4">
    <location>
        <begin position="50"/>
        <end position="438"/>
    </location>
</feature>
<feature type="transmembrane region" description="Helical" evidence="3">
    <location>
        <begin position="87"/>
        <end position="105"/>
    </location>
</feature>
<reference evidence="5 6" key="1">
    <citation type="journal article" date="2016" name="Proc. Natl. Acad. Sci. U.S.A.">
        <title>Comparative genomics of biotechnologically important yeasts.</title>
        <authorList>
            <person name="Riley R."/>
            <person name="Haridas S."/>
            <person name="Wolfe K.H."/>
            <person name="Lopes M.R."/>
            <person name="Hittinger C.T."/>
            <person name="Goeker M."/>
            <person name="Salamov A.A."/>
            <person name="Wisecaver J.H."/>
            <person name="Long T.M."/>
            <person name="Calvey C.H."/>
            <person name="Aerts A.L."/>
            <person name="Barry K.W."/>
            <person name="Choi C."/>
            <person name="Clum A."/>
            <person name="Coughlan A.Y."/>
            <person name="Deshpande S."/>
            <person name="Douglass A.P."/>
            <person name="Hanson S.J."/>
            <person name="Klenk H.-P."/>
            <person name="LaButti K.M."/>
            <person name="Lapidus A."/>
            <person name="Lindquist E.A."/>
            <person name="Lipzen A.M."/>
            <person name="Meier-Kolthoff J.P."/>
            <person name="Ohm R.A."/>
            <person name="Otillar R.P."/>
            <person name="Pangilinan J.L."/>
            <person name="Peng Y."/>
            <person name="Rokas A."/>
            <person name="Rosa C.A."/>
            <person name="Scheuner C."/>
            <person name="Sibirny A.A."/>
            <person name="Slot J.C."/>
            <person name="Stielow J.B."/>
            <person name="Sun H."/>
            <person name="Kurtzman C.P."/>
            <person name="Blackwell M."/>
            <person name="Grigoriev I.V."/>
            <person name="Jeffries T.W."/>
        </authorList>
    </citation>
    <scope>NUCLEOTIDE SEQUENCE [LARGE SCALE GENOMIC DNA]</scope>
    <source>
        <strain evidence="6">ATCC 18201 / CBS 1600 / BCRC 20928 / JCM 3617 / NBRC 0987 / NRRL Y-1542</strain>
    </source>
</reference>
<feature type="transmembrane region" description="Helical" evidence="3">
    <location>
        <begin position="412"/>
        <end position="433"/>
    </location>
</feature>
<evidence type="ECO:0000313" key="5">
    <source>
        <dbReference type="EMBL" id="ODV71070.1"/>
    </source>
</evidence>
<feature type="transmembrane region" description="Helical" evidence="3">
    <location>
        <begin position="348"/>
        <end position="375"/>
    </location>
</feature>
<keyword evidence="3" id="KW-0472">Membrane</keyword>
<feature type="transmembrane region" description="Helical" evidence="3">
    <location>
        <begin position="117"/>
        <end position="134"/>
    </location>
</feature>
<keyword evidence="3" id="KW-1133">Transmembrane helix</keyword>
<dbReference type="PANTHER" id="PTHR11360">
    <property type="entry name" value="MONOCARBOXYLATE TRANSPORTER"/>
    <property type="match status" value="1"/>
</dbReference>
<dbReference type="RefSeq" id="XP_020068109.1">
    <property type="nucleotide sequence ID" value="XM_020216950.1"/>
</dbReference>
<dbReference type="Pfam" id="PF07690">
    <property type="entry name" value="MFS_1"/>
    <property type="match status" value="1"/>
</dbReference>
<feature type="transmembrane region" description="Helical" evidence="3">
    <location>
        <begin position="206"/>
        <end position="226"/>
    </location>
</feature>
<feature type="transmembrane region" description="Helical" evidence="3">
    <location>
        <begin position="174"/>
        <end position="194"/>
    </location>
</feature>
<dbReference type="Proteomes" id="UP000094389">
    <property type="component" value="Unassembled WGS sequence"/>
</dbReference>
<evidence type="ECO:0000256" key="2">
    <source>
        <dbReference type="ARBA" id="ARBA00006727"/>
    </source>
</evidence>
<dbReference type="OMA" id="DLVWQIS"/>
<dbReference type="PROSITE" id="PS50850">
    <property type="entry name" value="MFS"/>
    <property type="match status" value="1"/>
</dbReference>
<dbReference type="SUPFAM" id="SSF103473">
    <property type="entry name" value="MFS general substrate transporter"/>
    <property type="match status" value="1"/>
</dbReference>
<feature type="transmembrane region" description="Helical" evidence="3">
    <location>
        <begin position="387"/>
        <end position="406"/>
    </location>
</feature>
<dbReference type="CDD" id="cd17352">
    <property type="entry name" value="MFS_MCT_SLC16"/>
    <property type="match status" value="1"/>
</dbReference>
<dbReference type="PANTHER" id="PTHR11360:SF177">
    <property type="entry name" value="RIBOFLAVIN TRANSPORTER MCH5"/>
    <property type="match status" value="1"/>
</dbReference>
<sequence length="445" mass="48708">MSLTPVCCGVEAATETSLENRTHETSANDPSDVDPDYDNFPEGGKRANLVVLGSFFAILITFGNMNTVGVIQAYVSEHILQDSSTSAVGWVFSVYFFFSFFGGIYAGPIFDYTGSKIPMYVGSICIIVGLFATANCNTVWQFVLAYGVVVGVGTSFLMNCCISSVSHYFLKKRGMALGVCSIGGALGGVLWPLLFRQLFPKIGYQWSMRTYAFISCFCLGIGCILVKNRITKKKGDSSGYTVLKESFVLQDLLKDRSYLYLTISILLCEFSLVLATTYMSSYTIYKGHSEDDAFLVSIVCNAVGVIGRWLPNYMSDKYGSLNVMFLSVMTCSALVLVIWLPFGHHLNVMYAFAGLYGFFSSSTLSLTPVCCGLIGRPEDFGKKYGTVYFLVAFGNLISLPIAGAIIGDGSGYNNMIVFCGVVEVVASVMWLATRTSLVGWRWKRI</sequence>
<dbReference type="Gene3D" id="1.20.1250.20">
    <property type="entry name" value="MFS general substrate transporter like domains"/>
    <property type="match status" value="1"/>
</dbReference>
<dbReference type="GO" id="GO:0022857">
    <property type="term" value="F:transmembrane transporter activity"/>
    <property type="evidence" value="ECO:0007669"/>
    <property type="project" value="InterPro"/>
</dbReference>
<name>A0A1E4RUZ2_CYBJN</name>
<evidence type="ECO:0000256" key="3">
    <source>
        <dbReference type="SAM" id="Phobius"/>
    </source>
</evidence>
<feature type="transmembrane region" description="Helical" evidence="3">
    <location>
        <begin position="140"/>
        <end position="162"/>
    </location>
</feature>
<dbReference type="EMBL" id="KV453945">
    <property type="protein sequence ID" value="ODV71070.1"/>
    <property type="molecule type" value="Genomic_DNA"/>
</dbReference>
<comment type="similarity">
    <text evidence="2">Belongs to the major facilitator superfamily. Monocarboxylate porter (TC 2.A.1.13) family.</text>
</comment>
<dbReference type="InterPro" id="IPR020846">
    <property type="entry name" value="MFS_dom"/>
</dbReference>
<dbReference type="GeneID" id="30991346"/>
<keyword evidence="6" id="KW-1185">Reference proteome</keyword>
<dbReference type="InterPro" id="IPR011701">
    <property type="entry name" value="MFS"/>
</dbReference>
<evidence type="ECO:0000313" key="6">
    <source>
        <dbReference type="Proteomes" id="UP000094389"/>
    </source>
</evidence>
<evidence type="ECO:0000259" key="4">
    <source>
        <dbReference type="PROSITE" id="PS50850"/>
    </source>
</evidence>
<feature type="transmembrane region" description="Helical" evidence="3">
    <location>
        <begin position="323"/>
        <end position="342"/>
    </location>
</feature>
<protein>
    <submittedName>
        <fullName evidence="5">MFS general substrate transporter</fullName>
    </submittedName>
</protein>
<feature type="transmembrane region" description="Helical" evidence="3">
    <location>
        <begin position="293"/>
        <end position="311"/>
    </location>
</feature>
<feature type="transmembrane region" description="Helical" evidence="3">
    <location>
        <begin position="258"/>
        <end position="281"/>
    </location>
</feature>
<comment type="subcellular location">
    <subcellularLocation>
        <location evidence="1">Membrane</location>
        <topology evidence="1">Multi-pass membrane protein</topology>
    </subcellularLocation>
</comment>
<dbReference type="InterPro" id="IPR036259">
    <property type="entry name" value="MFS_trans_sf"/>
</dbReference>
<dbReference type="InterPro" id="IPR050327">
    <property type="entry name" value="Proton-linked_MCT"/>
</dbReference>
<gene>
    <name evidence="5" type="ORF">CYBJADRAFT_178756</name>
</gene>
<dbReference type="GO" id="GO:0032218">
    <property type="term" value="P:riboflavin transport"/>
    <property type="evidence" value="ECO:0007669"/>
    <property type="project" value="TreeGrafter"/>
</dbReference>
<dbReference type="AlphaFoldDB" id="A0A1E4RUZ2"/>
<proteinExistence type="inferred from homology"/>
<dbReference type="OrthoDB" id="3979586at2759"/>
<evidence type="ECO:0000256" key="1">
    <source>
        <dbReference type="ARBA" id="ARBA00004141"/>
    </source>
</evidence>
<accession>A0A1E4RUZ2</accession>
<dbReference type="GO" id="GO:0016020">
    <property type="term" value="C:membrane"/>
    <property type="evidence" value="ECO:0007669"/>
    <property type="project" value="UniProtKB-SubCell"/>
</dbReference>
<keyword evidence="3" id="KW-0812">Transmembrane</keyword>
<feature type="transmembrane region" description="Helical" evidence="3">
    <location>
        <begin position="49"/>
        <end position="75"/>
    </location>
</feature>